<reference evidence="3" key="1">
    <citation type="submission" date="2021-02" db="EMBL/GenBank/DDBJ databases">
        <authorList>
            <person name="Nowell W R."/>
        </authorList>
    </citation>
    <scope>NUCLEOTIDE SEQUENCE</scope>
</reference>
<sequence>VSALDLCRPDCTWMDSYEELLHPIDAGTDMGIRYDVDIDSTFSF</sequence>
<dbReference type="InterPro" id="IPR038678">
    <property type="entry name" value="Spondin_N_sf"/>
</dbReference>
<evidence type="ECO:0000313" key="2">
    <source>
        <dbReference type="EMBL" id="CAF4518538.1"/>
    </source>
</evidence>
<feature type="non-terminal residue" evidence="3">
    <location>
        <position position="1"/>
    </location>
</feature>
<gene>
    <name evidence="2" type="ORF">BYL167_LOCUS36799</name>
    <name evidence="3" type="ORF">GIL414_LOCUS54230</name>
</gene>
<organism evidence="3 4">
    <name type="scientific">Rotaria magnacalcarata</name>
    <dbReference type="NCBI Taxonomy" id="392030"/>
    <lineage>
        <taxon>Eukaryota</taxon>
        <taxon>Metazoa</taxon>
        <taxon>Spiralia</taxon>
        <taxon>Gnathifera</taxon>
        <taxon>Rotifera</taxon>
        <taxon>Eurotatoria</taxon>
        <taxon>Bdelloidea</taxon>
        <taxon>Philodinida</taxon>
        <taxon>Philodinidae</taxon>
        <taxon>Rotaria</taxon>
    </lineage>
</organism>
<dbReference type="InterPro" id="IPR009465">
    <property type="entry name" value="Spondin_N"/>
</dbReference>
<evidence type="ECO:0000313" key="4">
    <source>
        <dbReference type="Proteomes" id="UP000681720"/>
    </source>
</evidence>
<dbReference type="Pfam" id="PF06468">
    <property type="entry name" value="Spond_N"/>
    <property type="match status" value="1"/>
</dbReference>
<dbReference type="PROSITE" id="PS51020">
    <property type="entry name" value="SPONDIN"/>
    <property type="match status" value="1"/>
</dbReference>
<dbReference type="Proteomes" id="UP000681967">
    <property type="component" value="Unassembled WGS sequence"/>
</dbReference>
<accession>A0A8S3D5F0</accession>
<dbReference type="EMBL" id="CAJOBJ010189761">
    <property type="protein sequence ID" value="CAF4949271.1"/>
    <property type="molecule type" value="Genomic_DNA"/>
</dbReference>
<feature type="domain" description="Spondin" evidence="1">
    <location>
        <begin position="1"/>
        <end position="44"/>
    </location>
</feature>
<dbReference type="Proteomes" id="UP000681720">
    <property type="component" value="Unassembled WGS sequence"/>
</dbReference>
<evidence type="ECO:0000313" key="3">
    <source>
        <dbReference type="EMBL" id="CAF4949271.1"/>
    </source>
</evidence>
<dbReference type="EMBL" id="CAJOBH010081336">
    <property type="protein sequence ID" value="CAF4518538.1"/>
    <property type="molecule type" value="Genomic_DNA"/>
</dbReference>
<comment type="caution">
    <text evidence="3">The sequence shown here is derived from an EMBL/GenBank/DDBJ whole genome shotgun (WGS) entry which is preliminary data.</text>
</comment>
<name>A0A8S3D5F0_9BILA</name>
<dbReference type="Gene3D" id="2.60.40.2130">
    <property type="entry name" value="F-spondin domain"/>
    <property type="match status" value="1"/>
</dbReference>
<evidence type="ECO:0000259" key="1">
    <source>
        <dbReference type="PROSITE" id="PS51020"/>
    </source>
</evidence>
<protein>
    <recommendedName>
        <fullName evidence="1">Spondin domain-containing protein</fullName>
    </recommendedName>
</protein>
<proteinExistence type="predicted"/>
<dbReference type="AlphaFoldDB" id="A0A8S3D5F0"/>